<dbReference type="InterPro" id="IPR000672">
    <property type="entry name" value="THF_DH/CycHdrlase"/>
</dbReference>
<organism evidence="11 12">
    <name type="scientific">Candidatus Magasanikbacteria bacterium GW2011_GWA2_45_39</name>
    <dbReference type="NCBI Taxonomy" id="1619041"/>
    <lineage>
        <taxon>Bacteria</taxon>
        <taxon>Candidatus Magasanikiibacteriota</taxon>
    </lineage>
</organism>
<feature type="domain" description="Tetrahydrofolate dehydrogenase/cyclohydrolase catalytic" evidence="9">
    <location>
        <begin position="3"/>
        <end position="107"/>
    </location>
</feature>
<keyword evidence="7" id="KW-0486">Methionine biosynthesis</keyword>
<dbReference type="AlphaFoldDB" id="A0A0G1QD52"/>
<protein>
    <submittedName>
        <fullName evidence="11">Bifunctional protein FolD</fullName>
    </submittedName>
</protein>
<dbReference type="InterPro" id="IPR046346">
    <property type="entry name" value="Aminoacid_DH-like_N_sf"/>
</dbReference>
<evidence type="ECO:0000256" key="4">
    <source>
        <dbReference type="ARBA" id="ARBA00022801"/>
    </source>
</evidence>
<dbReference type="GO" id="GO:0006164">
    <property type="term" value="P:purine nucleotide biosynthetic process"/>
    <property type="evidence" value="ECO:0007669"/>
    <property type="project" value="UniProtKB-KW"/>
</dbReference>
<dbReference type="CDD" id="cd01080">
    <property type="entry name" value="NAD_bind_m-THF_DH_Cyclohyd"/>
    <property type="match status" value="1"/>
</dbReference>
<sequence>MIIDGRQLARDREAVLRNKVLRFIRLNRRKPSLLAIELSADPGSRLYLKLKKAAAERIGIRFQISDFRFQISDFSNFDGIFIQHPPGYDKQKWQELADQIPPEKDVDCLTSENLNLIKRGKPRFLPATVKAVGYCLLSAFNNETMKQFNNLQTFLEEKVVVILGRSPILGLPLYHWLKNLGANVTLLHSQSKNIKQKTKNADILISSVGKPKIITGDMVKKGAVAIDCGSPIGDIDFDSVKYKAGAITPVPGGPGPLTVVSLMENVVESAYHADREGS</sequence>
<dbReference type="GO" id="GO:0035999">
    <property type="term" value="P:tetrahydrofolate interconversion"/>
    <property type="evidence" value="ECO:0007669"/>
    <property type="project" value="TreeGrafter"/>
</dbReference>
<dbReference type="EMBL" id="LCKX01000028">
    <property type="protein sequence ID" value="KKU06585.1"/>
    <property type="molecule type" value="Genomic_DNA"/>
</dbReference>
<evidence type="ECO:0000259" key="9">
    <source>
        <dbReference type="Pfam" id="PF00763"/>
    </source>
</evidence>
<evidence type="ECO:0000256" key="1">
    <source>
        <dbReference type="ARBA" id="ARBA00004777"/>
    </source>
</evidence>
<keyword evidence="5" id="KW-0521">NADP</keyword>
<proteinExistence type="predicted"/>
<dbReference type="SUPFAM" id="SSF51735">
    <property type="entry name" value="NAD(P)-binding Rossmann-fold domains"/>
    <property type="match status" value="1"/>
</dbReference>
<comment type="caution">
    <text evidence="11">The sequence shown here is derived from an EMBL/GenBank/DDBJ whole genome shotgun (WGS) entry which is preliminary data.</text>
</comment>
<gene>
    <name evidence="11" type="ORF">UX10_C0028G0013</name>
</gene>
<reference evidence="11 12" key="1">
    <citation type="journal article" date="2015" name="Nature">
        <title>rRNA introns, odd ribosomes, and small enigmatic genomes across a large radiation of phyla.</title>
        <authorList>
            <person name="Brown C.T."/>
            <person name="Hug L.A."/>
            <person name="Thomas B.C."/>
            <person name="Sharon I."/>
            <person name="Castelle C.J."/>
            <person name="Singh A."/>
            <person name="Wilkins M.J."/>
            <person name="Williams K.H."/>
            <person name="Banfield J.F."/>
        </authorList>
    </citation>
    <scope>NUCLEOTIDE SEQUENCE [LARGE SCALE GENOMIC DNA]</scope>
</reference>
<comment type="pathway">
    <text evidence="1">One-carbon metabolism; tetrahydrofolate interconversion.</text>
</comment>
<dbReference type="Pfam" id="PF02882">
    <property type="entry name" value="THF_DHG_CYH_C"/>
    <property type="match status" value="1"/>
</dbReference>
<evidence type="ECO:0000256" key="5">
    <source>
        <dbReference type="ARBA" id="ARBA00022857"/>
    </source>
</evidence>
<dbReference type="SUPFAM" id="SSF53223">
    <property type="entry name" value="Aminoacid dehydrogenase-like, N-terminal domain"/>
    <property type="match status" value="1"/>
</dbReference>
<evidence type="ECO:0000313" key="12">
    <source>
        <dbReference type="Proteomes" id="UP000033999"/>
    </source>
</evidence>
<dbReference type="PRINTS" id="PR00085">
    <property type="entry name" value="THFDHDRGNASE"/>
</dbReference>
<evidence type="ECO:0000256" key="2">
    <source>
        <dbReference type="ARBA" id="ARBA00022563"/>
    </source>
</evidence>
<dbReference type="GO" id="GO:0004477">
    <property type="term" value="F:methenyltetrahydrofolate cyclohydrolase activity"/>
    <property type="evidence" value="ECO:0007669"/>
    <property type="project" value="TreeGrafter"/>
</dbReference>
<accession>A0A0G1QD52</accession>
<dbReference type="GO" id="GO:0009086">
    <property type="term" value="P:methionine biosynthetic process"/>
    <property type="evidence" value="ECO:0007669"/>
    <property type="project" value="UniProtKB-KW"/>
</dbReference>
<dbReference type="Pfam" id="PF00763">
    <property type="entry name" value="THF_DHG_CYH"/>
    <property type="match status" value="1"/>
</dbReference>
<evidence type="ECO:0000259" key="10">
    <source>
        <dbReference type="Pfam" id="PF02882"/>
    </source>
</evidence>
<evidence type="ECO:0000256" key="6">
    <source>
        <dbReference type="ARBA" id="ARBA00023002"/>
    </source>
</evidence>
<keyword evidence="7" id="KW-0028">Amino-acid biosynthesis</keyword>
<dbReference type="Gene3D" id="3.40.50.10860">
    <property type="entry name" value="Leucine Dehydrogenase, chain A, domain 1"/>
    <property type="match status" value="1"/>
</dbReference>
<keyword evidence="4" id="KW-0378">Hydrolase</keyword>
<keyword evidence="6" id="KW-0560">Oxidoreductase</keyword>
<dbReference type="InterPro" id="IPR020631">
    <property type="entry name" value="THF_DH/CycHdrlase_NAD-bd_dom"/>
</dbReference>
<evidence type="ECO:0000256" key="7">
    <source>
        <dbReference type="ARBA" id="ARBA00023167"/>
    </source>
</evidence>
<dbReference type="PANTHER" id="PTHR48099">
    <property type="entry name" value="C-1-TETRAHYDROFOLATE SYNTHASE, CYTOPLASMIC-RELATED"/>
    <property type="match status" value="1"/>
</dbReference>
<dbReference type="PANTHER" id="PTHR48099:SF5">
    <property type="entry name" value="C-1-TETRAHYDROFOLATE SYNTHASE, CYTOPLASMIC"/>
    <property type="match status" value="1"/>
</dbReference>
<keyword evidence="2" id="KW-0554">One-carbon metabolism</keyword>
<name>A0A0G1QD52_9BACT</name>
<evidence type="ECO:0000256" key="3">
    <source>
        <dbReference type="ARBA" id="ARBA00022755"/>
    </source>
</evidence>
<dbReference type="InterPro" id="IPR036291">
    <property type="entry name" value="NAD(P)-bd_dom_sf"/>
</dbReference>
<dbReference type="PATRIC" id="fig|1619041.3.peg.749"/>
<dbReference type="GO" id="GO:0005829">
    <property type="term" value="C:cytosol"/>
    <property type="evidence" value="ECO:0007669"/>
    <property type="project" value="TreeGrafter"/>
</dbReference>
<dbReference type="GO" id="GO:0004488">
    <property type="term" value="F:methylenetetrahydrofolate dehydrogenase (NADP+) activity"/>
    <property type="evidence" value="ECO:0007669"/>
    <property type="project" value="InterPro"/>
</dbReference>
<evidence type="ECO:0000313" key="11">
    <source>
        <dbReference type="EMBL" id="KKU06585.1"/>
    </source>
</evidence>
<feature type="domain" description="Tetrahydrofolate dehydrogenase/cyclohydrolase NAD(P)-binding" evidence="10">
    <location>
        <begin position="148"/>
        <end position="271"/>
    </location>
</feature>
<dbReference type="Gene3D" id="3.40.50.720">
    <property type="entry name" value="NAD(P)-binding Rossmann-like Domain"/>
    <property type="match status" value="1"/>
</dbReference>
<keyword evidence="3" id="KW-0658">Purine biosynthesis</keyword>
<keyword evidence="8" id="KW-0511">Multifunctional enzyme</keyword>
<dbReference type="InterPro" id="IPR020630">
    <property type="entry name" value="THF_DH/CycHdrlase_cat_dom"/>
</dbReference>
<evidence type="ECO:0000256" key="8">
    <source>
        <dbReference type="ARBA" id="ARBA00023268"/>
    </source>
</evidence>
<dbReference type="Proteomes" id="UP000033999">
    <property type="component" value="Unassembled WGS sequence"/>
</dbReference>